<dbReference type="Gene3D" id="1.10.10.10">
    <property type="entry name" value="Winged helix-like DNA-binding domain superfamily/Winged helix DNA-binding domain"/>
    <property type="match status" value="1"/>
</dbReference>
<dbReference type="CDD" id="cd05466">
    <property type="entry name" value="PBP2_LTTR_substrate"/>
    <property type="match status" value="1"/>
</dbReference>
<dbReference type="GO" id="GO:0005829">
    <property type="term" value="C:cytosol"/>
    <property type="evidence" value="ECO:0007669"/>
    <property type="project" value="TreeGrafter"/>
</dbReference>
<keyword evidence="7" id="KW-1185">Reference proteome</keyword>
<dbReference type="EMBL" id="FQXZ01000045">
    <property type="protein sequence ID" value="SHI59694.1"/>
    <property type="molecule type" value="Genomic_DNA"/>
</dbReference>
<dbReference type="PANTHER" id="PTHR30419:SF30">
    <property type="entry name" value="LYSR FAMILY TRANSCRIPTIONAL REGULATOR"/>
    <property type="match status" value="1"/>
</dbReference>
<dbReference type="SUPFAM" id="SSF46785">
    <property type="entry name" value="Winged helix' DNA-binding domain"/>
    <property type="match status" value="1"/>
</dbReference>
<evidence type="ECO:0000313" key="6">
    <source>
        <dbReference type="EMBL" id="SHI59694.1"/>
    </source>
</evidence>
<proteinExistence type="inferred from homology"/>
<dbReference type="PANTHER" id="PTHR30419">
    <property type="entry name" value="HTH-TYPE TRANSCRIPTIONAL REGULATOR YBHD"/>
    <property type="match status" value="1"/>
</dbReference>
<keyword evidence="3" id="KW-0238">DNA-binding</keyword>
<dbReference type="InterPro" id="IPR000847">
    <property type="entry name" value="LysR_HTH_N"/>
</dbReference>
<dbReference type="InterPro" id="IPR050950">
    <property type="entry name" value="HTH-type_LysR_regulators"/>
</dbReference>
<gene>
    <name evidence="6" type="primary">gltC_3</name>
    <name evidence="6" type="ORF">VA7868_04006</name>
</gene>
<evidence type="ECO:0000256" key="4">
    <source>
        <dbReference type="ARBA" id="ARBA00023163"/>
    </source>
</evidence>
<dbReference type="GO" id="GO:0003677">
    <property type="term" value="F:DNA binding"/>
    <property type="evidence" value="ECO:0007669"/>
    <property type="project" value="UniProtKB-KW"/>
</dbReference>
<dbReference type="Pfam" id="PF03466">
    <property type="entry name" value="LysR_substrate"/>
    <property type="match status" value="1"/>
</dbReference>
<dbReference type="Proteomes" id="UP000184608">
    <property type="component" value="Unassembled WGS sequence"/>
</dbReference>
<keyword evidence="2" id="KW-0805">Transcription regulation</keyword>
<keyword evidence="4" id="KW-0804">Transcription</keyword>
<dbReference type="PROSITE" id="PS50931">
    <property type="entry name" value="HTH_LYSR"/>
    <property type="match status" value="1"/>
</dbReference>
<dbReference type="STRING" id="1216006.VA7868_04006"/>
<accession>A0A1M6CG23</accession>
<name>A0A1M6CG23_9VIBR</name>
<reference evidence="6 7" key="1">
    <citation type="submission" date="2016-11" db="EMBL/GenBank/DDBJ databases">
        <authorList>
            <person name="Jaros S."/>
            <person name="Januszkiewicz K."/>
            <person name="Wedrychowicz H."/>
        </authorList>
    </citation>
    <scope>NUCLEOTIDE SEQUENCE [LARGE SCALE GENOMIC DNA]</scope>
    <source>
        <strain evidence="6 7">CECT 7868</strain>
    </source>
</reference>
<dbReference type="PRINTS" id="PR00039">
    <property type="entry name" value="HTHLYSR"/>
</dbReference>
<evidence type="ECO:0000256" key="2">
    <source>
        <dbReference type="ARBA" id="ARBA00023015"/>
    </source>
</evidence>
<dbReference type="InterPro" id="IPR036388">
    <property type="entry name" value="WH-like_DNA-bd_sf"/>
</dbReference>
<dbReference type="RefSeq" id="WP_073605610.1">
    <property type="nucleotide sequence ID" value="NZ_FQXZ01000045.1"/>
</dbReference>
<dbReference type="AlphaFoldDB" id="A0A1M6CG23"/>
<dbReference type="SUPFAM" id="SSF53850">
    <property type="entry name" value="Periplasmic binding protein-like II"/>
    <property type="match status" value="1"/>
</dbReference>
<evidence type="ECO:0000259" key="5">
    <source>
        <dbReference type="PROSITE" id="PS50931"/>
    </source>
</evidence>
<protein>
    <submittedName>
        <fullName evidence="6">HTH-type transcriptional regulator GltC</fullName>
    </submittedName>
</protein>
<evidence type="ECO:0000256" key="3">
    <source>
        <dbReference type="ARBA" id="ARBA00023125"/>
    </source>
</evidence>
<dbReference type="Pfam" id="PF00126">
    <property type="entry name" value="HTH_1"/>
    <property type="match status" value="1"/>
</dbReference>
<dbReference type="GO" id="GO:0003700">
    <property type="term" value="F:DNA-binding transcription factor activity"/>
    <property type="evidence" value="ECO:0007669"/>
    <property type="project" value="InterPro"/>
</dbReference>
<dbReference type="Gene3D" id="3.40.190.290">
    <property type="match status" value="1"/>
</dbReference>
<evidence type="ECO:0000256" key="1">
    <source>
        <dbReference type="ARBA" id="ARBA00009437"/>
    </source>
</evidence>
<evidence type="ECO:0000313" key="7">
    <source>
        <dbReference type="Proteomes" id="UP000184608"/>
    </source>
</evidence>
<dbReference type="InterPro" id="IPR036390">
    <property type="entry name" value="WH_DNA-bd_sf"/>
</dbReference>
<dbReference type="OrthoDB" id="646694at2"/>
<comment type="similarity">
    <text evidence="1">Belongs to the LysR transcriptional regulatory family.</text>
</comment>
<organism evidence="6 7">
    <name type="scientific">Vibrio aerogenes CECT 7868</name>
    <dbReference type="NCBI Taxonomy" id="1216006"/>
    <lineage>
        <taxon>Bacteria</taxon>
        <taxon>Pseudomonadati</taxon>
        <taxon>Pseudomonadota</taxon>
        <taxon>Gammaproteobacteria</taxon>
        <taxon>Vibrionales</taxon>
        <taxon>Vibrionaceae</taxon>
        <taxon>Vibrio</taxon>
    </lineage>
</organism>
<dbReference type="FunFam" id="1.10.10.10:FF:000001">
    <property type="entry name" value="LysR family transcriptional regulator"/>
    <property type="match status" value="1"/>
</dbReference>
<feature type="domain" description="HTH lysR-type" evidence="5">
    <location>
        <begin position="1"/>
        <end position="58"/>
    </location>
</feature>
<dbReference type="InterPro" id="IPR005119">
    <property type="entry name" value="LysR_subst-bd"/>
</dbReference>
<sequence length="294" mass="33260">MELKQLQYFVCVVEQGSISGAARRLDLAQPAISASMKKLESELKLPLFHRRERGVSLTHEGQAFLQHARQILTQANDAKLLMQAFEGLDHGEVQVGVPSMLGSYFLPPILMAFKHQYPGLSVNVVDSGTRSIRQALMDGDLELGVVASNDVLPELASERLLEEEMVVCMAEDHPLAGKETIDHTDFLSCELVLFRKGYYHYSLIEKISQQEKIQPTIAFTTNLLPLTKAIIRQGYAICPMWKIAVQQEDHIVTRPFTEPFVIELSLAWRKDTYLSRANQTFRDFVLNAVRHDHV</sequence>